<evidence type="ECO:0000256" key="2">
    <source>
        <dbReference type="ARBA" id="ARBA00022621"/>
    </source>
</evidence>
<proteinExistence type="inferred from homology"/>
<sequence>MNYTLWMIKRTSDILWQDAQHQVLFEILDLLAETDSGDEVLRRLHDYTEIHFRLEEHYMCVLEYPDREAHTQSHDRFREEIASLLEGGADDPKFRAAVATFLREWLQRHVFGVDKKLEAFILSTDVK</sequence>
<dbReference type="PROSITE" id="PS00550">
    <property type="entry name" value="HEMERYTHRINS"/>
    <property type="match status" value="1"/>
</dbReference>
<dbReference type="SUPFAM" id="SSF47188">
    <property type="entry name" value="Hemerythrin-like"/>
    <property type="match status" value="1"/>
</dbReference>
<accession>A0A6C0U790</accession>
<dbReference type="InterPro" id="IPR012827">
    <property type="entry name" value="Hemerythrin_metal-bd"/>
</dbReference>
<dbReference type="NCBIfam" id="TIGR02481">
    <property type="entry name" value="hemeryth_dom"/>
    <property type="match status" value="1"/>
</dbReference>
<keyword evidence="2" id="KW-0813">Transport</keyword>
<keyword evidence="2" id="KW-0561">Oxygen transport</keyword>
<gene>
    <name evidence="6" type="ORF">G3T16_08030</name>
</gene>
<comment type="similarity">
    <text evidence="1">Belongs to the hemerythrin family.</text>
</comment>
<keyword evidence="7" id="KW-1185">Reference proteome</keyword>
<dbReference type="PANTHER" id="PTHR37164:SF1">
    <property type="entry name" value="BACTERIOHEMERYTHRIN"/>
    <property type="match status" value="1"/>
</dbReference>
<evidence type="ECO:0000256" key="4">
    <source>
        <dbReference type="ARBA" id="ARBA00023004"/>
    </source>
</evidence>
<dbReference type="Pfam" id="PF01814">
    <property type="entry name" value="Hemerythrin"/>
    <property type="match status" value="1"/>
</dbReference>
<evidence type="ECO:0000259" key="5">
    <source>
        <dbReference type="Pfam" id="PF01814"/>
    </source>
</evidence>
<dbReference type="InterPro" id="IPR012312">
    <property type="entry name" value="Hemerythrin-like"/>
</dbReference>
<dbReference type="EMBL" id="CP048711">
    <property type="protein sequence ID" value="QIB65354.1"/>
    <property type="molecule type" value="Genomic_DNA"/>
</dbReference>
<evidence type="ECO:0000313" key="7">
    <source>
        <dbReference type="Proteomes" id="UP000477680"/>
    </source>
</evidence>
<feature type="domain" description="Hemerythrin-like" evidence="5">
    <location>
        <begin position="18"/>
        <end position="118"/>
    </location>
</feature>
<keyword evidence="4" id="KW-0408">Iron</keyword>
<dbReference type="KEGG" id="kim:G3T16_08030"/>
<evidence type="ECO:0000313" key="6">
    <source>
        <dbReference type="EMBL" id="QIB65354.1"/>
    </source>
</evidence>
<evidence type="ECO:0000256" key="3">
    <source>
        <dbReference type="ARBA" id="ARBA00022723"/>
    </source>
</evidence>
<dbReference type="Gene3D" id="1.20.120.50">
    <property type="entry name" value="Hemerythrin-like"/>
    <property type="match status" value="1"/>
</dbReference>
<dbReference type="InterPro" id="IPR035938">
    <property type="entry name" value="Hemerythrin-like_sf"/>
</dbReference>
<keyword evidence="3" id="KW-0479">Metal-binding</keyword>
<organism evidence="6 7">
    <name type="scientific">Kineobactrum salinum</name>
    <dbReference type="NCBI Taxonomy" id="2708301"/>
    <lineage>
        <taxon>Bacteria</taxon>
        <taxon>Pseudomonadati</taxon>
        <taxon>Pseudomonadota</taxon>
        <taxon>Gammaproteobacteria</taxon>
        <taxon>Cellvibrionales</taxon>
        <taxon>Halieaceae</taxon>
        <taxon>Kineobactrum</taxon>
    </lineage>
</organism>
<dbReference type="GO" id="GO:0005344">
    <property type="term" value="F:oxygen carrier activity"/>
    <property type="evidence" value="ECO:0007669"/>
    <property type="project" value="UniProtKB-KW"/>
</dbReference>
<evidence type="ECO:0000256" key="1">
    <source>
        <dbReference type="ARBA" id="ARBA00010587"/>
    </source>
</evidence>
<dbReference type="PANTHER" id="PTHR37164">
    <property type="entry name" value="BACTERIOHEMERYTHRIN"/>
    <property type="match status" value="1"/>
</dbReference>
<dbReference type="Proteomes" id="UP000477680">
    <property type="component" value="Chromosome"/>
</dbReference>
<dbReference type="AlphaFoldDB" id="A0A6C0U790"/>
<dbReference type="InterPro" id="IPR016131">
    <property type="entry name" value="Haemerythrin_Fe_BS"/>
</dbReference>
<name>A0A6C0U790_9GAMM</name>
<dbReference type="GO" id="GO:0046872">
    <property type="term" value="F:metal ion binding"/>
    <property type="evidence" value="ECO:0007669"/>
    <property type="project" value="UniProtKB-KW"/>
</dbReference>
<reference evidence="6 7" key="1">
    <citation type="submission" date="2020-02" db="EMBL/GenBank/DDBJ databases">
        <title>Genome sequencing for Kineobactrum sp. M2.</title>
        <authorList>
            <person name="Park S.-J."/>
        </authorList>
    </citation>
    <scope>NUCLEOTIDE SEQUENCE [LARGE SCALE GENOMIC DNA]</scope>
    <source>
        <strain evidence="6 7">M2</strain>
    </source>
</reference>
<dbReference type="InterPro" id="IPR050669">
    <property type="entry name" value="Hemerythrin"/>
</dbReference>
<dbReference type="CDD" id="cd12107">
    <property type="entry name" value="Hemerythrin"/>
    <property type="match status" value="1"/>
</dbReference>
<protein>
    <submittedName>
        <fullName evidence="6">Hemerythrin family protein</fullName>
    </submittedName>
</protein>
<dbReference type="RefSeq" id="WP_163494593.1">
    <property type="nucleotide sequence ID" value="NZ_CP048711.1"/>
</dbReference>